<accession>K3YLG3</accession>
<protein>
    <recommendedName>
        <fullName evidence="4">DUF4283 domain-containing protein</fullName>
    </recommendedName>
</protein>
<proteinExistence type="predicted"/>
<dbReference type="EMBL" id="AGNK02003754">
    <property type="status" value="NOT_ANNOTATED_CDS"/>
    <property type="molecule type" value="Genomic_DNA"/>
</dbReference>
<organism evidence="2 3">
    <name type="scientific">Setaria italica</name>
    <name type="common">Foxtail millet</name>
    <name type="synonym">Panicum italicum</name>
    <dbReference type="NCBI Taxonomy" id="4555"/>
    <lineage>
        <taxon>Eukaryota</taxon>
        <taxon>Viridiplantae</taxon>
        <taxon>Streptophyta</taxon>
        <taxon>Embryophyta</taxon>
        <taxon>Tracheophyta</taxon>
        <taxon>Spermatophyta</taxon>
        <taxon>Magnoliopsida</taxon>
        <taxon>Liliopsida</taxon>
        <taxon>Poales</taxon>
        <taxon>Poaceae</taxon>
        <taxon>PACMAD clade</taxon>
        <taxon>Panicoideae</taxon>
        <taxon>Panicodae</taxon>
        <taxon>Paniceae</taxon>
        <taxon>Cenchrinae</taxon>
        <taxon>Setaria</taxon>
    </lineage>
</organism>
<dbReference type="PANTHER" id="PTHR33170">
    <property type="entry name" value="DUF4283 DOMAIN-CONTAINING PROTEIN-RELATED"/>
    <property type="match status" value="1"/>
</dbReference>
<dbReference type="PANTHER" id="PTHR33170:SF41">
    <property type="entry name" value="CCHC-TYPE DOMAIN-CONTAINING PROTEIN"/>
    <property type="match status" value="1"/>
</dbReference>
<feature type="region of interest" description="Disordered" evidence="1">
    <location>
        <begin position="86"/>
        <end position="112"/>
    </location>
</feature>
<dbReference type="AlphaFoldDB" id="K3YLG3"/>
<dbReference type="EnsemblPlants" id="KQL01526">
    <property type="protein sequence ID" value="KQL01526"/>
    <property type="gene ID" value="SETIT_015087mg"/>
</dbReference>
<name>K3YLG3_SETIT</name>
<evidence type="ECO:0008006" key="4">
    <source>
        <dbReference type="Google" id="ProtNLM"/>
    </source>
</evidence>
<keyword evidence="3" id="KW-1185">Reference proteome</keyword>
<dbReference type="HOGENOM" id="CLU_2007907_0_0_1"/>
<evidence type="ECO:0000313" key="2">
    <source>
        <dbReference type="EnsemblPlants" id="KQL01526"/>
    </source>
</evidence>
<evidence type="ECO:0000313" key="3">
    <source>
        <dbReference type="Proteomes" id="UP000004995"/>
    </source>
</evidence>
<evidence type="ECO:0000256" key="1">
    <source>
        <dbReference type="SAM" id="MobiDB-lite"/>
    </source>
</evidence>
<dbReference type="Gramene" id="KQL01526">
    <property type="protein sequence ID" value="KQL01526"/>
    <property type="gene ID" value="SETIT_015087mg"/>
</dbReference>
<dbReference type="Proteomes" id="UP000004995">
    <property type="component" value="Unassembled WGS sequence"/>
</dbReference>
<reference evidence="2" key="2">
    <citation type="submission" date="2018-08" db="UniProtKB">
        <authorList>
            <consortium name="EnsemblPlants"/>
        </authorList>
    </citation>
    <scope>IDENTIFICATION</scope>
    <source>
        <strain evidence="2">Yugu1</strain>
    </source>
</reference>
<reference evidence="3" key="1">
    <citation type="journal article" date="2012" name="Nat. Biotechnol.">
        <title>Reference genome sequence of the model plant Setaria.</title>
        <authorList>
            <person name="Bennetzen J.L."/>
            <person name="Schmutz J."/>
            <person name="Wang H."/>
            <person name="Percifield R."/>
            <person name="Hawkins J."/>
            <person name="Pontaroli A.C."/>
            <person name="Estep M."/>
            <person name="Feng L."/>
            <person name="Vaughn J.N."/>
            <person name="Grimwood J."/>
            <person name="Jenkins J."/>
            <person name="Barry K."/>
            <person name="Lindquist E."/>
            <person name="Hellsten U."/>
            <person name="Deshpande S."/>
            <person name="Wang X."/>
            <person name="Wu X."/>
            <person name="Mitros T."/>
            <person name="Triplett J."/>
            <person name="Yang X."/>
            <person name="Ye C.Y."/>
            <person name="Mauro-Herrera M."/>
            <person name="Wang L."/>
            <person name="Li P."/>
            <person name="Sharma M."/>
            <person name="Sharma R."/>
            <person name="Ronald P.C."/>
            <person name="Panaud O."/>
            <person name="Kellogg E.A."/>
            <person name="Brutnell T.P."/>
            <person name="Doust A.N."/>
            <person name="Tuskan G.A."/>
            <person name="Rokhsar D."/>
            <person name="Devos K.M."/>
        </authorList>
    </citation>
    <scope>NUCLEOTIDE SEQUENCE [LARGE SCALE GENOMIC DNA]</scope>
    <source>
        <strain evidence="3">cv. Yugu1</strain>
    </source>
</reference>
<dbReference type="eggNOG" id="ENOG502R3I6">
    <property type="taxonomic scope" value="Eukaryota"/>
</dbReference>
<dbReference type="InParanoid" id="K3YLG3"/>
<sequence>MELERLLPGTSNWVVEEKCQNTFTTTFPSPGSILGVTKMVDMRFTKKYGNARVRVAVQNPGLIPELVDIVIGEYVYKLRFRVEREDNTDNPTPLDMDIDPDRDDDKTSRKRKNIKRNWGRRKLW</sequence>